<evidence type="ECO:0000313" key="2">
    <source>
        <dbReference type="Proteomes" id="UP000222310"/>
    </source>
</evidence>
<reference evidence="1 2" key="1">
    <citation type="submission" date="2015-02" db="EMBL/GenBank/DDBJ databases">
        <title>Nostoc linckia genome annotation.</title>
        <authorList>
            <person name="Zhou Z."/>
        </authorList>
    </citation>
    <scope>NUCLEOTIDE SEQUENCE [LARGE SCALE GENOMIC DNA]</scope>
    <source>
        <strain evidence="2">z8</strain>
    </source>
</reference>
<protein>
    <submittedName>
        <fullName evidence="1">Uncharacterized protein</fullName>
    </submittedName>
</protein>
<accession>A0A9Q5Z987</accession>
<evidence type="ECO:0000313" key="1">
    <source>
        <dbReference type="EMBL" id="PHK00823.1"/>
    </source>
</evidence>
<sequence>MQTITIKTNANQVVRWLNDAARSQVPFATSRAINILAVKARNQEQSKIPDVFDVRTNWLLKKGAMPVEASSKRQWPNVHAVIGVKDKIPALNVTGGDWGGETAGTMGVPLSSNGADMGTREKLNPGKRVLRPSLHPKALLDASKVLKPAKAMRKRKTQASLRTVLKYNRPFITNIKAGNNLKGRHVLAVRTTRKRYPLQVLYIFKKKVKIPRQWFLDKNVEKFVRQEFAVIFRRELDRALASRKK</sequence>
<proteinExistence type="predicted"/>
<name>A0A9Q5Z987_NOSLI</name>
<dbReference type="EMBL" id="LAHD01000078">
    <property type="protein sequence ID" value="PHK00823.1"/>
    <property type="molecule type" value="Genomic_DNA"/>
</dbReference>
<dbReference type="GeneID" id="57097300"/>
<dbReference type="Proteomes" id="UP000222310">
    <property type="component" value="Unassembled WGS sequence"/>
</dbReference>
<organism evidence="1 2">
    <name type="scientific">Nostoc linckia z8</name>
    <dbReference type="NCBI Taxonomy" id="1628746"/>
    <lineage>
        <taxon>Bacteria</taxon>
        <taxon>Bacillati</taxon>
        <taxon>Cyanobacteriota</taxon>
        <taxon>Cyanophyceae</taxon>
        <taxon>Nostocales</taxon>
        <taxon>Nostocaceae</taxon>
        <taxon>Nostoc</taxon>
    </lineage>
</organism>
<dbReference type="AlphaFoldDB" id="A0A9Q5Z987"/>
<comment type="caution">
    <text evidence="1">The sequence shown here is derived from an EMBL/GenBank/DDBJ whole genome shotgun (WGS) entry which is preliminary data.</text>
</comment>
<dbReference type="RefSeq" id="WP_099081498.1">
    <property type="nucleotide sequence ID" value="NZ_LAHD01000078.1"/>
</dbReference>
<gene>
    <name evidence="1" type="ORF">VF08_23460</name>
</gene>